<feature type="compositionally biased region" description="Low complexity" evidence="2">
    <location>
        <begin position="447"/>
        <end position="494"/>
    </location>
</feature>
<keyword evidence="1" id="KW-0430">Lectin</keyword>
<dbReference type="Proteomes" id="UP000887563">
    <property type="component" value="Unplaced"/>
</dbReference>
<feature type="region of interest" description="Disordered" evidence="2">
    <location>
        <begin position="243"/>
        <end position="289"/>
    </location>
</feature>
<protein>
    <submittedName>
        <fullName evidence="6">Galectin domain-containing protein</fullName>
    </submittedName>
</protein>
<dbReference type="InterPro" id="IPR001079">
    <property type="entry name" value="Galectin_CRD"/>
</dbReference>
<keyword evidence="3" id="KW-1133">Transmembrane helix</keyword>
<dbReference type="InterPro" id="IPR013320">
    <property type="entry name" value="ConA-like_dom_sf"/>
</dbReference>
<dbReference type="PROSITE" id="PS51304">
    <property type="entry name" value="GALECTIN"/>
    <property type="match status" value="3"/>
</dbReference>
<dbReference type="PANTHER" id="PTHR11346">
    <property type="entry name" value="GALECTIN"/>
    <property type="match status" value="1"/>
</dbReference>
<evidence type="ECO:0000259" key="4">
    <source>
        <dbReference type="PROSITE" id="PS51304"/>
    </source>
</evidence>
<dbReference type="CDD" id="cd00070">
    <property type="entry name" value="GLECT"/>
    <property type="match status" value="3"/>
</dbReference>
<keyword evidence="5" id="KW-1185">Reference proteome</keyword>
<evidence type="ECO:0000313" key="5">
    <source>
        <dbReference type="Proteomes" id="UP000887563"/>
    </source>
</evidence>
<evidence type="ECO:0000256" key="2">
    <source>
        <dbReference type="SAM" id="MobiDB-lite"/>
    </source>
</evidence>
<accession>A0A914LS31</accession>
<evidence type="ECO:0000256" key="1">
    <source>
        <dbReference type="ARBA" id="ARBA00022734"/>
    </source>
</evidence>
<dbReference type="SMART" id="SM00276">
    <property type="entry name" value="GLECT"/>
    <property type="match status" value="3"/>
</dbReference>
<feature type="domain" description="Galectin" evidence="4">
    <location>
        <begin position="97"/>
        <end position="234"/>
    </location>
</feature>
<feature type="region of interest" description="Disordered" evidence="2">
    <location>
        <begin position="447"/>
        <end position="495"/>
    </location>
</feature>
<dbReference type="SMART" id="SM00908">
    <property type="entry name" value="Gal-bind_lectin"/>
    <property type="match status" value="3"/>
</dbReference>
<dbReference type="PANTHER" id="PTHR11346:SF147">
    <property type="entry name" value="GALECTIN"/>
    <property type="match status" value="1"/>
</dbReference>
<feature type="transmembrane region" description="Helical" evidence="3">
    <location>
        <begin position="44"/>
        <end position="71"/>
    </location>
</feature>
<reference evidence="6" key="1">
    <citation type="submission" date="2022-11" db="UniProtKB">
        <authorList>
            <consortium name="WormBaseParasite"/>
        </authorList>
    </citation>
    <scope>IDENTIFICATION</scope>
</reference>
<dbReference type="GO" id="GO:0030246">
    <property type="term" value="F:carbohydrate binding"/>
    <property type="evidence" value="ECO:0007669"/>
    <property type="project" value="UniProtKB-KW"/>
</dbReference>
<dbReference type="Gene3D" id="2.60.120.200">
    <property type="match status" value="3"/>
</dbReference>
<proteinExistence type="predicted"/>
<name>A0A914LS31_MELIC</name>
<keyword evidence="3" id="KW-0472">Membrane</keyword>
<keyword evidence="3" id="KW-0812">Transmembrane</keyword>
<sequence>MNNRGNKKLRNVVNCSNGFDGETRNVNYLADKIQHIKDDGFKQLFIIIKFNCLIMKLITLPLLIICASFMVTTIETATCNDPIIYNNLNLPATINLTQLAFGRGFLPNKSIVINGVVLANPDLFVVNLFEDGVMYQNANVPFHFKPLFRYNPTRVVRNNWIRNRGWGPEDTYGGFPFKAGQPFILEFVAMPRNTINININNKYFATFSRVDLSKISQLYIDGRGTIRVNSLTLCPNKVITTTLRPTTSTKEPTTTTEKPTTTTEEPTTTTEEPTTTTEEPTTTPPNPCLNPIVIPYPKIPATIDLLKLGFGEGFAPPKRIRFTGFPTNTSDRFIINLYSDGVPGKTATTLFHFNPRFNDKQVIRNTWSPITGWGKEERYGGFPFKVGEPFVLEFIAAPKNTIIVYVDYKPFITFSRYDLSKLSSLGVSLAVELSSVVLCHDKPISTTIEPTTTTEEPTTTTEEPTTTTVKPSTKTPTTTTKKSSTPTTKKHIPTTPIPQYCPKPIVLNNLKIPSLINLVAQGFGKGFAPPKRIIILGTPTGRTRFDINLCEDGVPERNANILFHFNPRFTENRVVRDTWINGKGWIRQETTGGFPFTVGQSFVLEFRAAARNQINVFVNNKPFVNFARYDLSKISQLEIKNQIQVSSVILCK</sequence>
<evidence type="ECO:0000313" key="6">
    <source>
        <dbReference type="WBParaSite" id="Minc3s00817g17726"/>
    </source>
</evidence>
<dbReference type="SUPFAM" id="SSF49899">
    <property type="entry name" value="Concanavalin A-like lectins/glucanases"/>
    <property type="match status" value="3"/>
</dbReference>
<organism evidence="5 6">
    <name type="scientific">Meloidogyne incognita</name>
    <name type="common">Southern root-knot nematode worm</name>
    <name type="synonym">Oxyuris incognita</name>
    <dbReference type="NCBI Taxonomy" id="6306"/>
    <lineage>
        <taxon>Eukaryota</taxon>
        <taxon>Metazoa</taxon>
        <taxon>Ecdysozoa</taxon>
        <taxon>Nematoda</taxon>
        <taxon>Chromadorea</taxon>
        <taxon>Rhabditida</taxon>
        <taxon>Tylenchina</taxon>
        <taxon>Tylenchomorpha</taxon>
        <taxon>Tylenchoidea</taxon>
        <taxon>Meloidogynidae</taxon>
        <taxon>Meloidogyninae</taxon>
        <taxon>Meloidogyne</taxon>
        <taxon>Meloidogyne incognita group</taxon>
    </lineage>
</organism>
<dbReference type="WBParaSite" id="Minc3s00817g17726">
    <property type="protein sequence ID" value="Minc3s00817g17726"/>
    <property type="gene ID" value="Minc3s00817g17726"/>
</dbReference>
<feature type="domain" description="Galectin" evidence="4">
    <location>
        <begin position="306"/>
        <end position="449"/>
    </location>
</feature>
<evidence type="ECO:0000256" key="3">
    <source>
        <dbReference type="SAM" id="Phobius"/>
    </source>
</evidence>
<dbReference type="InterPro" id="IPR044156">
    <property type="entry name" value="Galectin-like"/>
</dbReference>
<feature type="domain" description="Galectin" evidence="4">
    <location>
        <begin position="519"/>
        <end position="651"/>
    </location>
</feature>
<dbReference type="AlphaFoldDB" id="A0A914LS31"/>
<feature type="compositionally biased region" description="Low complexity" evidence="2">
    <location>
        <begin position="243"/>
        <end position="281"/>
    </location>
</feature>
<dbReference type="Pfam" id="PF00337">
    <property type="entry name" value="Gal-bind_lectin"/>
    <property type="match status" value="3"/>
</dbReference>